<evidence type="ECO:0000256" key="4">
    <source>
        <dbReference type="SAM" id="MobiDB-lite"/>
    </source>
</evidence>
<reference evidence="6 7" key="1">
    <citation type="submission" date="2015-06" db="EMBL/GenBank/DDBJ databases">
        <authorList>
            <person name="Akther S."/>
            <person name="Anaya M."/>
            <person name="Carvajal B."/>
            <person name="Chen Y."/>
            <person name="Estrada B."/>
            <person name="Gedeon F."/>
            <person name="Golebiewska U.P."/>
            <person name="Gu W."/>
            <person name="Hernandez A."/>
            <person name="Islam T."/>
            <person name="Jin Y."/>
            <person name="Jung S.M.I.N."/>
            <person name="Nieves W."/>
            <person name="Patel N."/>
            <person name="Qu S."/>
            <person name="Sookdeo T."/>
            <person name="Tobar N."/>
            <person name="Victor W."/>
            <person name="Serrano M.G."/>
            <person name="Buck G."/>
            <person name="Lee V."/>
            <person name="Wang Y."/>
            <person name="Carvalho R."/>
            <person name="Voegtly L."/>
            <person name="Shi R."/>
            <person name="Duckworth R."/>
            <person name="Johnson A."/>
            <person name="Loviza R."/>
            <person name="Walstead R."/>
            <person name="Shah Z."/>
            <person name="Kiflezghi M."/>
            <person name="Wade K."/>
            <person name="Delesalle V.A."/>
            <person name="Bradley K.W."/>
            <person name="Asai D.J."/>
            <person name="Bowman C.A."/>
            <person name="Russell D.A."/>
            <person name="Pope W.H."/>
            <person name="Jacobs-Sera D."/>
            <person name="Hendrix R.W."/>
            <person name="Hatfull G.F."/>
        </authorList>
    </citation>
    <scope>NUCLEOTIDE SEQUENCE [LARGE SCALE GENOMIC DNA]</scope>
</reference>
<dbReference type="GeneID" id="26630664"/>
<dbReference type="InterPro" id="IPR050219">
    <property type="entry name" value="DnaG_primase"/>
</dbReference>
<dbReference type="Gene3D" id="3.90.580.10">
    <property type="entry name" value="Zinc finger, CHC2-type domain"/>
    <property type="match status" value="1"/>
</dbReference>
<evidence type="ECO:0000313" key="7">
    <source>
        <dbReference type="Proteomes" id="UP000204421"/>
    </source>
</evidence>
<dbReference type="Pfam" id="PF01807">
    <property type="entry name" value="Zn_ribbon_DnaG"/>
    <property type="match status" value="1"/>
</dbReference>
<dbReference type="Proteomes" id="UP000204421">
    <property type="component" value="Segment"/>
</dbReference>
<accession>A0A0H4TH64</accession>
<dbReference type="GO" id="GO:0008270">
    <property type="term" value="F:zinc ion binding"/>
    <property type="evidence" value="ECO:0007669"/>
    <property type="project" value="UniProtKB-KW"/>
</dbReference>
<dbReference type="RefSeq" id="YP_009204150.1">
    <property type="nucleotide sequence ID" value="NC_028860.1"/>
</dbReference>
<name>A0A0H4TH64_9CAUD</name>
<dbReference type="PANTHER" id="PTHR30313:SF2">
    <property type="entry name" value="DNA PRIMASE"/>
    <property type="match status" value="1"/>
</dbReference>
<keyword evidence="1" id="KW-0479">Metal-binding</keyword>
<evidence type="ECO:0000256" key="1">
    <source>
        <dbReference type="ARBA" id="ARBA00022723"/>
    </source>
</evidence>
<dbReference type="SUPFAM" id="SSF57783">
    <property type="entry name" value="Zinc beta-ribbon"/>
    <property type="match status" value="1"/>
</dbReference>
<dbReference type="EMBL" id="KT184694">
    <property type="protein sequence ID" value="AKQ07628.1"/>
    <property type="molecule type" value="Genomic_DNA"/>
</dbReference>
<protein>
    <submittedName>
        <fullName evidence="6">DNA primase</fullName>
    </submittedName>
</protein>
<organism evidence="6 7">
    <name type="scientific">Mycobacterium phage Smeadley</name>
    <dbReference type="NCBI Taxonomy" id="1673873"/>
    <lineage>
        <taxon>Viruses</taxon>
        <taxon>Duplodnaviria</taxon>
        <taxon>Heunggongvirae</taxon>
        <taxon>Uroviricota</taxon>
        <taxon>Caudoviricetes</taxon>
        <taxon>Fromanvirus</taxon>
        <taxon>Fromanvirus astro</taxon>
    </lineage>
</organism>
<evidence type="ECO:0000256" key="2">
    <source>
        <dbReference type="ARBA" id="ARBA00022771"/>
    </source>
</evidence>
<keyword evidence="2" id="KW-0863">Zinc-finger</keyword>
<dbReference type="SMART" id="SM00400">
    <property type="entry name" value="ZnF_CHCC"/>
    <property type="match status" value="1"/>
</dbReference>
<dbReference type="OrthoDB" id="20134at10239"/>
<sequence>MTDESLIVKVIRRYFSDWEAPKPTRSKWTSCLCPFHGDTNKSASISFELNAFNCFVCGVKGDAIKVIRQREEVTFAEAKRIAESLSEGSDGSVPSQPARKSSRRVFGDSGAGNTKSQGAGRNRQVHARVRGRATPWS</sequence>
<dbReference type="KEGG" id="vg:26630664"/>
<evidence type="ECO:0000259" key="5">
    <source>
        <dbReference type="SMART" id="SM00400"/>
    </source>
</evidence>
<evidence type="ECO:0000313" key="6">
    <source>
        <dbReference type="EMBL" id="AKQ07628.1"/>
    </source>
</evidence>
<dbReference type="InterPro" id="IPR002694">
    <property type="entry name" value="Znf_CHC2"/>
</dbReference>
<feature type="region of interest" description="Disordered" evidence="4">
    <location>
        <begin position="83"/>
        <end position="137"/>
    </location>
</feature>
<dbReference type="PANTHER" id="PTHR30313">
    <property type="entry name" value="DNA PRIMASE"/>
    <property type="match status" value="1"/>
</dbReference>
<dbReference type="GO" id="GO:0003899">
    <property type="term" value="F:DNA-directed RNA polymerase activity"/>
    <property type="evidence" value="ECO:0007669"/>
    <property type="project" value="InterPro"/>
</dbReference>
<proteinExistence type="predicted"/>
<feature type="domain" description="Zinc finger CHC2-type" evidence="5">
    <location>
        <begin position="29"/>
        <end position="83"/>
    </location>
</feature>
<feature type="compositionally biased region" description="Polar residues" evidence="4">
    <location>
        <begin position="86"/>
        <end position="99"/>
    </location>
</feature>
<evidence type="ECO:0000256" key="3">
    <source>
        <dbReference type="ARBA" id="ARBA00022833"/>
    </source>
</evidence>
<keyword evidence="3" id="KW-0862">Zinc</keyword>
<dbReference type="GO" id="GO:0003677">
    <property type="term" value="F:DNA binding"/>
    <property type="evidence" value="ECO:0007669"/>
    <property type="project" value="InterPro"/>
</dbReference>
<dbReference type="InterPro" id="IPR036977">
    <property type="entry name" value="DNA_primase_Znf_CHC2"/>
</dbReference>
<dbReference type="GO" id="GO:0006269">
    <property type="term" value="P:DNA replication, synthesis of primer"/>
    <property type="evidence" value="ECO:0007669"/>
    <property type="project" value="TreeGrafter"/>
</dbReference>
<gene>
    <name evidence="6" type="ORF">SEA_SMEADLEY_60</name>
</gene>